<dbReference type="InterPro" id="IPR000536">
    <property type="entry name" value="Nucl_hrmn_rcpt_lig-bd"/>
</dbReference>
<feature type="compositionally biased region" description="Low complexity" evidence="9">
    <location>
        <begin position="923"/>
        <end position="939"/>
    </location>
</feature>
<dbReference type="InterPro" id="IPR013212">
    <property type="entry name" value="Mad3/Bub1_I"/>
</dbReference>
<evidence type="ECO:0000259" key="12">
    <source>
        <dbReference type="PROSITE" id="PS51843"/>
    </source>
</evidence>
<evidence type="ECO:0000256" key="6">
    <source>
        <dbReference type="ARBA" id="ARBA00023170"/>
    </source>
</evidence>
<dbReference type="GO" id="GO:0005634">
    <property type="term" value="C:nucleus"/>
    <property type="evidence" value="ECO:0007669"/>
    <property type="project" value="TreeGrafter"/>
</dbReference>
<keyword evidence="2" id="KW-0158">Chromosome</keyword>
<dbReference type="InterPro" id="IPR035500">
    <property type="entry name" value="NHR-like_dom_sf"/>
</dbReference>
<dbReference type="Gene3D" id="1.25.40.430">
    <property type="match status" value="1"/>
</dbReference>
<evidence type="ECO:0000256" key="8">
    <source>
        <dbReference type="SAM" id="Coils"/>
    </source>
</evidence>
<keyword evidence="6" id="KW-0675">Receptor</keyword>
<protein>
    <recommendedName>
        <fullName evidence="15">Protein kinase domain-containing protein</fullName>
    </recommendedName>
</protein>
<evidence type="ECO:0000256" key="5">
    <source>
        <dbReference type="ARBA" id="ARBA00023163"/>
    </source>
</evidence>
<name>A0A7R9KW68_9ACAR</name>
<evidence type="ECO:0008006" key="15">
    <source>
        <dbReference type="Google" id="ProtNLM"/>
    </source>
</evidence>
<dbReference type="Proteomes" id="UP000759131">
    <property type="component" value="Unassembled WGS sequence"/>
</dbReference>
<dbReference type="SMART" id="SM00220">
    <property type="entry name" value="S_TKc"/>
    <property type="match status" value="1"/>
</dbReference>
<keyword evidence="4" id="KW-0805">Transcription regulation</keyword>
<dbReference type="PROSITE" id="PS50011">
    <property type="entry name" value="PROTEIN_KINASE_DOM"/>
    <property type="match status" value="1"/>
</dbReference>
<dbReference type="EMBL" id="OC861373">
    <property type="protein sequence ID" value="CAD7629394.1"/>
    <property type="molecule type" value="Genomic_DNA"/>
</dbReference>
<evidence type="ECO:0000313" key="13">
    <source>
        <dbReference type="EMBL" id="CAD7629394.1"/>
    </source>
</evidence>
<feature type="domain" description="NR LBD" evidence="12">
    <location>
        <begin position="109"/>
        <end position="340"/>
    </location>
</feature>
<accession>A0A7R9KW68</accession>
<evidence type="ECO:0000256" key="1">
    <source>
        <dbReference type="ARBA" id="ARBA00004629"/>
    </source>
</evidence>
<evidence type="ECO:0000259" key="11">
    <source>
        <dbReference type="PROSITE" id="PS51489"/>
    </source>
</evidence>
<gene>
    <name evidence="13" type="ORF">OSB1V03_LOCUS9811</name>
</gene>
<dbReference type="PANTHER" id="PTHR14030:SF4">
    <property type="entry name" value="BUB1 KINASE, ISOFORM A-RELATED"/>
    <property type="match status" value="1"/>
</dbReference>
<dbReference type="OrthoDB" id="248495at2759"/>
<dbReference type="Pfam" id="PF08311">
    <property type="entry name" value="Mad3_BUB1_I"/>
    <property type="match status" value="1"/>
</dbReference>
<feature type="region of interest" description="Disordered" evidence="9">
    <location>
        <begin position="919"/>
        <end position="940"/>
    </location>
</feature>
<keyword evidence="8" id="KW-0175">Coiled coil</keyword>
<evidence type="ECO:0000256" key="7">
    <source>
        <dbReference type="ARBA" id="ARBA00023328"/>
    </source>
</evidence>
<dbReference type="InterPro" id="IPR000719">
    <property type="entry name" value="Prot_kinase_dom"/>
</dbReference>
<dbReference type="Gene3D" id="1.10.565.10">
    <property type="entry name" value="Retinoid X Receptor"/>
    <property type="match status" value="1"/>
</dbReference>
<feature type="region of interest" description="Disordered" evidence="9">
    <location>
        <begin position="597"/>
        <end position="664"/>
    </location>
</feature>
<proteinExistence type="predicted"/>
<feature type="domain" description="Protein kinase" evidence="10">
    <location>
        <begin position="1004"/>
        <end position="1325"/>
    </location>
</feature>
<dbReference type="PROSITE" id="PS51489">
    <property type="entry name" value="BUB1_N"/>
    <property type="match status" value="1"/>
</dbReference>
<dbReference type="GO" id="GO:0032991">
    <property type="term" value="C:protein-containing complex"/>
    <property type="evidence" value="ECO:0007669"/>
    <property type="project" value="UniProtKB-ARBA"/>
</dbReference>
<sequence>MYIYMLSMKMAERICGVCGDRAVVLLRVILVDLSLGESLRELTNLNEPTLYGEDSDYMNRLTMDSVVDSTTNPWNEWNGTDAKQKLFAESVIQTPALIRGLIFNFNDLEINRFKELFSSVDVMRDPTLAIASETTDVMEAFRLLQMRCDVKCRRIIKMSTNISEFTNLCEEDKIALLKTGCPEIICLISVLNFNFDGEFWTVGIDDERATILRLDVFKYASRSIYEAHRRFMFAMKDEYNSDINIIDLLTAIILFNPNQPNLIRKELVKLQQQTYMYLLQRYLEIKHNSKSESETRFVRLMSCLQELYPLNKMHVQKINQLETPVPLLQEIYDIKPQNALSSMKKISSDTDMSSVWEVSKENVIPAKKKSTATMATKTTKNALKPKANPLSDREKRQKQYESALKTYKGSDPLSVHYEYIQWLGENQSTTAGAAAADHLKSLLEGCVEQFYSSANYRNDRRLLSVFLMFIDRVDSPLELFHFFHENGFARQMAHFYVQWSHHLESAKDWTKGVEVLRLGQKFKAEPMDAIDKALDQIDRRVAKAVTESSKAPPKRQPLSKVKTKSDDGVKKSATEGQKKANKAPIIYCDENEPKVAERVGAGGSGGAAKSTTRSAKHTNGKPQPSGRAADDSCDESPDALNMSFPGVAIKMRPRGPDSPPIARFEKADPMKKFYFNERKLYAGGEEFSFEEIRARKWYMKKKREEEVVRSAKLEEEVAALRLQVQQLLCSQQSSQQPTASGSAQPSVSVKQLALKSLTVEESHSSPPPHPPSSVDSSANKSVTISPDNASKAAFSLVRDLWNGTVGTTDLVDTHSKSIDDHKPKQKENFLIFADTTITSKTDDRNAKPRESLAYGVDYTIALPKSEESFFAKTSSSSTPMADRTKSVGLNANAIQSFHSNLNFVDGMTAKLSPIIETSREYNSKSSSSSSGTMSTTGGSALSRRQRALSGVVEPVDPFDAYLLTQLLHSLSEPIASRKGFFRVKRSLPKIKPKETLVKLGADTYLVERLVATGAYAHVYMAQIEDTGDSLDSDETAGSTGFSKFITQKWFALKVAKQANEWEFYICDELHKRLTRSKCCPDIELSVMSSNPSVMFKDGCVLVDEFAPNGTLIDVVNACKQQDKQFPKSLIAYFALELILIVQQIHKNLIIHADIKPDNLLVLNFPVREDINNVLKRTTSLKLIDFGRSIDLHLFPEGTVFNVSVKTKGSQCCEMLDSKPWTFQTDWFGVLDCIHVMLFGDYIKVRKNKVNNNWEIMEKFKRYHMSEVWTPLFTTLLNIPNCEQMPDLLPFVDQLNEYIKQNINQIVRDGNDLEVMCDSVNKKAKK</sequence>
<dbReference type="InterPro" id="IPR008271">
    <property type="entry name" value="Ser/Thr_kinase_AS"/>
</dbReference>
<organism evidence="13">
    <name type="scientific">Medioppia subpectinata</name>
    <dbReference type="NCBI Taxonomy" id="1979941"/>
    <lineage>
        <taxon>Eukaryota</taxon>
        <taxon>Metazoa</taxon>
        <taxon>Ecdysozoa</taxon>
        <taxon>Arthropoda</taxon>
        <taxon>Chelicerata</taxon>
        <taxon>Arachnida</taxon>
        <taxon>Acari</taxon>
        <taxon>Acariformes</taxon>
        <taxon>Sarcoptiformes</taxon>
        <taxon>Oribatida</taxon>
        <taxon>Brachypylina</taxon>
        <taxon>Oppioidea</taxon>
        <taxon>Oppiidae</taxon>
        <taxon>Medioppia</taxon>
    </lineage>
</organism>
<dbReference type="SUPFAM" id="SSF48508">
    <property type="entry name" value="Nuclear receptor ligand-binding domain"/>
    <property type="match status" value="1"/>
</dbReference>
<dbReference type="GO" id="GO:0004672">
    <property type="term" value="F:protein kinase activity"/>
    <property type="evidence" value="ECO:0007669"/>
    <property type="project" value="InterPro"/>
</dbReference>
<reference evidence="13" key="1">
    <citation type="submission" date="2020-11" db="EMBL/GenBank/DDBJ databases">
        <authorList>
            <person name="Tran Van P."/>
        </authorList>
    </citation>
    <scope>NUCLEOTIDE SEQUENCE</scope>
</reference>
<dbReference type="PROSITE" id="PS00108">
    <property type="entry name" value="PROTEIN_KINASE_ST"/>
    <property type="match status" value="1"/>
</dbReference>
<feature type="domain" description="BUB1 N-terminal" evidence="11">
    <location>
        <begin position="400"/>
        <end position="559"/>
    </location>
</feature>
<feature type="compositionally biased region" description="Basic and acidic residues" evidence="9">
    <location>
        <begin position="563"/>
        <end position="578"/>
    </location>
</feature>
<evidence type="ECO:0000259" key="10">
    <source>
        <dbReference type="PROSITE" id="PS50011"/>
    </source>
</evidence>
<dbReference type="SMART" id="SM00430">
    <property type="entry name" value="HOLI"/>
    <property type="match status" value="1"/>
</dbReference>
<dbReference type="Gene3D" id="6.10.130.20">
    <property type="match status" value="1"/>
</dbReference>
<dbReference type="SUPFAM" id="SSF56112">
    <property type="entry name" value="Protein kinase-like (PK-like)"/>
    <property type="match status" value="1"/>
</dbReference>
<dbReference type="SMART" id="SM00777">
    <property type="entry name" value="Mad3_BUB1_I"/>
    <property type="match status" value="1"/>
</dbReference>
<evidence type="ECO:0000313" key="14">
    <source>
        <dbReference type="Proteomes" id="UP000759131"/>
    </source>
</evidence>
<dbReference type="Gene3D" id="1.10.510.10">
    <property type="entry name" value="Transferase(Phosphotransferase) domain 1"/>
    <property type="match status" value="1"/>
</dbReference>
<evidence type="ECO:0000256" key="3">
    <source>
        <dbReference type="ARBA" id="ARBA00022838"/>
    </source>
</evidence>
<feature type="region of interest" description="Disordered" evidence="9">
    <location>
        <begin position="544"/>
        <end position="580"/>
    </location>
</feature>
<keyword evidence="14" id="KW-1185">Reference proteome</keyword>
<dbReference type="EMBL" id="CAJPIZ010006798">
    <property type="protein sequence ID" value="CAG2109824.1"/>
    <property type="molecule type" value="Genomic_DNA"/>
</dbReference>
<feature type="coiled-coil region" evidence="8">
    <location>
        <begin position="703"/>
        <end position="730"/>
    </location>
</feature>
<keyword evidence="7" id="KW-0137">Centromere</keyword>
<dbReference type="GO" id="GO:0051754">
    <property type="term" value="P:meiotic sister chromatid cohesion, centromeric"/>
    <property type="evidence" value="ECO:0007669"/>
    <property type="project" value="TreeGrafter"/>
</dbReference>
<dbReference type="GO" id="GO:0007094">
    <property type="term" value="P:mitotic spindle assembly checkpoint signaling"/>
    <property type="evidence" value="ECO:0007669"/>
    <property type="project" value="InterPro"/>
</dbReference>
<feature type="compositionally biased region" description="Polar residues" evidence="9">
    <location>
        <begin position="774"/>
        <end position="784"/>
    </location>
</feature>
<dbReference type="GO" id="GO:0000776">
    <property type="term" value="C:kinetochore"/>
    <property type="evidence" value="ECO:0007669"/>
    <property type="project" value="UniProtKB-KW"/>
</dbReference>
<dbReference type="GO" id="GO:0005524">
    <property type="term" value="F:ATP binding"/>
    <property type="evidence" value="ECO:0007669"/>
    <property type="project" value="InterPro"/>
</dbReference>
<dbReference type="InterPro" id="IPR015661">
    <property type="entry name" value="Bub1/Mad3"/>
</dbReference>
<keyword evidence="5" id="KW-0804">Transcription</keyword>
<dbReference type="Pfam" id="PF00069">
    <property type="entry name" value="Pkinase"/>
    <property type="match status" value="1"/>
</dbReference>
<dbReference type="InterPro" id="IPR011009">
    <property type="entry name" value="Kinase-like_dom_sf"/>
</dbReference>
<dbReference type="PROSITE" id="PS51843">
    <property type="entry name" value="NR_LBD"/>
    <property type="match status" value="1"/>
</dbReference>
<feature type="region of interest" description="Disordered" evidence="9">
    <location>
        <begin position="757"/>
        <end position="784"/>
    </location>
</feature>
<comment type="subcellular location">
    <subcellularLocation>
        <location evidence="1">Chromosome</location>
        <location evidence="1">Centromere</location>
        <location evidence="1">Kinetochore</location>
    </subcellularLocation>
</comment>
<evidence type="ECO:0000256" key="2">
    <source>
        <dbReference type="ARBA" id="ARBA00022454"/>
    </source>
</evidence>
<keyword evidence="3" id="KW-0995">Kinetochore</keyword>
<evidence type="ECO:0000256" key="4">
    <source>
        <dbReference type="ARBA" id="ARBA00023015"/>
    </source>
</evidence>
<evidence type="ECO:0000256" key="9">
    <source>
        <dbReference type="SAM" id="MobiDB-lite"/>
    </source>
</evidence>
<dbReference type="PANTHER" id="PTHR14030">
    <property type="entry name" value="MITOTIC CHECKPOINT SERINE/THREONINE-PROTEIN KINASE BUB1"/>
    <property type="match status" value="1"/>
</dbReference>